<sequence length="204" mass="23892">MFYEMKEKTNIRNRENKYYLSTVVRLDETIDRYTEGVYEKIFIEQALSKEEFLETIKMEMKRNTKPKQITLTNVTNYPDAIVRNDGRFSEVTFSFLGKNHRLMLTHRYDLRPAVSLTDAPFIIISEGTLGLISNVLEYDVRLVTSAPPEDWVHYLPIFTQQIKEANDFKSAETVVHILSDTEEFIYSSNYPDALTTIVENHFVK</sequence>
<dbReference type="EMBL" id="BMDT01000008">
    <property type="protein sequence ID" value="GGI66195.1"/>
    <property type="molecule type" value="Genomic_DNA"/>
</dbReference>
<proteinExistence type="predicted"/>
<comment type="caution">
    <text evidence="1">The sequence shown here is derived from an EMBL/GenBank/DDBJ whole genome shotgun (WGS) entry which is preliminary data.</text>
</comment>
<gene>
    <name evidence="1" type="ORF">GCM10011482_18490</name>
</gene>
<evidence type="ECO:0000313" key="1">
    <source>
        <dbReference type="EMBL" id="GGI66195.1"/>
    </source>
</evidence>
<organism evidence="1 2">
    <name type="scientific">Enterococcus alcedinis</name>
    <dbReference type="NCBI Taxonomy" id="1274384"/>
    <lineage>
        <taxon>Bacteria</taxon>
        <taxon>Bacillati</taxon>
        <taxon>Bacillota</taxon>
        <taxon>Bacilli</taxon>
        <taxon>Lactobacillales</taxon>
        <taxon>Enterococcaceae</taxon>
        <taxon>Enterococcus</taxon>
    </lineage>
</organism>
<accession>A0A917JI07</accession>
<dbReference type="AlphaFoldDB" id="A0A917JI07"/>
<keyword evidence="2" id="KW-1185">Reference proteome</keyword>
<dbReference type="Proteomes" id="UP000622610">
    <property type="component" value="Unassembled WGS sequence"/>
</dbReference>
<name>A0A917JI07_9ENTE</name>
<reference evidence="1" key="2">
    <citation type="submission" date="2020-09" db="EMBL/GenBank/DDBJ databases">
        <authorList>
            <person name="Sun Q."/>
            <person name="Sedlacek I."/>
        </authorList>
    </citation>
    <scope>NUCLEOTIDE SEQUENCE</scope>
    <source>
        <strain evidence="1">CCM 8433</strain>
    </source>
</reference>
<reference evidence="1" key="1">
    <citation type="journal article" date="2014" name="Int. J. Syst. Evol. Microbiol.">
        <title>Complete genome sequence of Corynebacterium casei LMG S-19264T (=DSM 44701T), isolated from a smear-ripened cheese.</title>
        <authorList>
            <consortium name="US DOE Joint Genome Institute (JGI-PGF)"/>
            <person name="Walter F."/>
            <person name="Albersmeier A."/>
            <person name="Kalinowski J."/>
            <person name="Ruckert C."/>
        </authorList>
    </citation>
    <scope>NUCLEOTIDE SEQUENCE</scope>
    <source>
        <strain evidence="1">CCM 8433</strain>
    </source>
</reference>
<evidence type="ECO:0000313" key="2">
    <source>
        <dbReference type="Proteomes" id="UP000622610"/>
    </source>
</evidence>
<protein>
    <submittedName>
        <fullName evidence="1">Uncharacterized protein</fullName>
    </submittedName>
</protein>